<evidence type="ECO:0000313" key="2">
    <source>
        <dbReference type="EMBL" id="JAC74292.1"/>
    </source>
</evidence>
<proteinExistence type="predicted"/>
<dbReference type="EMBL" id="GBEZ01011500">
    <property type="protein sequence ID" value="JAC74292.1"/>
    <property type="molecule type" value="Transcribed_RNA"/>
</dbReference>
<protein>
    <submittedName>
        <fullName evidence="2">Uncharacterized protein</fullName>
    </submittedName>
</protein>
<dbReference type="AlphaFoldDB" id="A0A061RN03"/>
<feature type="compositionally biased region" description="Polar residues" evidence="1">
    <location>
        <begin position="38"/>
        <end position="51"/>
    </location>
</feature>
<evidence type="ECO:0000256" key="1">
    <source>
        <dbReference type="SAM" id="MobiDB-lite"/>
    </source>
</evidence>
<feature type="non-terminal residue" evidence="2">
    <location>
        <position position="1"/>
    </location>
</feature>
<reference evidence="2" key="1">
    <citation type="submission" date="2014-05" db="EMBL/GenBank/DDBJ databases">
        <title>The transcriptome of the halophilic microalga Tetraselmis sp. GSL018 isolated from the Great Salt Lake, Utah.</title>
        <authorList>
            <person name="Jinkerson R.E."/>
            <person name="D'Adamo S."/>
            <person name="Posewitz M.C."/>
        </authorList>
    </citation>
    <scope>NUCLEOTIDE SEQUENCE</scope>
    <source>
        <strain evidence="2">GSL018</strain>
    </source>
</reference>
<feature type="non-terminal residue" evidence="2">
    <location>
        <position position="104"/>
    </location>
</feature>
<organism evidence="2">
    <name type="scientific">Tetraselmis sp. GSL018</name>
    <dbReference type="NCBI Taxonomy" id="582737"/>
    <lineage>
        <taxon>Eukaryota</taxon>
        <taxon>Viridiplantae</taxon>
        <taxon>Chlorophyta</taxon>
        <taxon>core chlorophytes</taxon>
        <taxon>Chlorodendrophyceae</taxon>
        <taxon>Chlorodendrales</taxon>
        <taxon>Chlorodendraceae</taxon>
        <taxon>Tetraselmis</taxon>
    </lineage>
</organism>
<feature type="region of interest" description="Disordered" evidence="1">
    <location>
        <begin position="27"/>
        <end position="51"/>
    </location>
</feature>
<sequence>ASSASLSCSAPVTDLFSVMPPSSLSPLPRLFPRPPSLNHTQNETFSGTSSVSSPFLLHTHTQSLSSIPPSSFSSELPTLTTVRGIAGRSASAQGRLLGQYQHTR</sequence>
<gene>
    <name evidence="2" type="ORF">TSPGSL018_26372</name>
</gene>
<name>A0A061RN03_9CHLO</name>
<accession>A0A061RN03</accession>